<keyword evidence="1" id="KW-1133">Transmembrane helix</keyword>
<dbReference type="EMBL" id="JAEEGB010000006">
    <property type="protein sequence ID" value="MBI6872219.1"/>
    <property type="molecule type" value="Genomic_DNA"/>
</dbReference>
<dbReference type="RefSeq" id="WP_211141736.1">
    <property type="nucleotide sequence ID" value="NZ_JAEEGB010000006.1"/>
</dbReference>
<dbReference type="Proteomes" id="UP000622687">
    <property type="component" value="Unassembled WGS sequence"/>
</dbReference>
<reference evidence="2" key="1">
    <citation type="submission" date="2020-12" db="EMBL/GenBank/DDBJ databases">
        <title>Clostridium thailandense sp. nov., a novel acetogenic bacterium isolated from peat land soil in Thailand.</title>
        <authorList>
            <person name="Chaikitkaew S."/>
            <person name="Birkeland N.K."/>
        </authorList>
    </citation>
    <scope>NUCLEOTIDE SEQUENCE</scope>
    <source>
        <strain evidence="2">DSM 17425</strain>
    </source>
</reference>
<evidence type="ECO:0000256" key="1">
    <source>
        <dbReference type="SAM" id="Phobius"/>
    </source>
</evidence>
<organism evidence="2 3">
    <name type="scientific">Clostridium aciditolerans</name>
    <dbReference type="NCBI Taxonomy" id="339861"/>
    <lineage>
        <taxon>Bacteria</taxon>
        <taxon>Bacillati</taxon>
        <taxon>Bacillota</taxon>
        <taxon>Clostridia</taxon>
        <taxon>Eubacteriales</taxon>
        <taxon>Clostridiaceae</taxon>
        <taxon>Clostridium</taxon>
    </lineage>
</organism>
<keyword evidence="1" id="KW-0472">Membrane</keyword>
<name>A0A934M0J2_9CLOT</name>
<comment type="caution">
    <text evidence="2">The sequence shown here is derived from an EMBL/GenBank/DDBJ whole genome shotgun (WGS) entry which is preliminary data.</text>
</comment>
<evidence type="ECO:0000313" key="3">
    <source>
        <dbReference type="Proteomes" id="UP000622687"/>
    </source>
</evidence>
<dbReference type="AlphaFoldDB" id="A0A934M0J2"/>
<evidence type="ECO:0000313" key="2">
    <source>
        <dbReference type="EMBL" id="MBI6872219.1"/>
    </source>
</evidence>
<keyword evidence="3" id="KW-1185">Reference proteome</keyword>
<proteinExistence type="predicted"/>
<protein>
    <submittedName>
        <fullName evidence="2">Uncharacterized protein</fullName>
    </submittedName>
</protein>
<feature type="transmembrane region" description="Helical" evidence="1">
    <location>
        <begin position="87"/>
        <end position="111"/>
    </location>
</feature>
<feature type="transmembrane region" description="Helical" evidence="1">
    <location>
        <begin position="55"/>
        <end position="75"/>
    </location>
</feature>
<feature type="transmembrane region" description="Helical" evidence="1">
    <location>
        <begin position="29"/>
        <end position="49"/>
    </location>
</feature>
<accession>A0A934M0J2</accession>
<gene>
    <name evidence="2" type="ORF">I6U51_05790</name>
</gene>
<sequence>MNKAIEKIRFIIETLVKVYKRFDKISPKIQILVIYMFSGLSTGLAVNVKGQFPKIILMLIYAGGLYTIQVLNMYCKRNELKVFEKMNMNLLGTIIAIISFAVVVSTFPIGIG</sequence>
<keyword evidence="1" id="KW-0812">Transmembrane</keyword>